<evidence type="ECO:0000256" key="1">
    <source>
        <dbReference type="ARBA" id="ARBA00006479"/>
    </source>
</evidence>
<dbReference type="InterPro" id="IPR000600">
    <property type="entry name" value="ROK"/>
</dbReference>
<reference evidence="2 3" key="1">
    <citation type="submission" date="2023-06" db="EMBL/GenBank/DDBJ databases">
        <title>Antibody response to the Sneathia vaginalis cytopathogenic toxin A during pregnancy.</title>
        <authorList>
            <person name="Mccoy Z.T."/>
            <person name="Serrano M.G."/>
            <person name="Spaine K."/>
            <person name="Edwards D.J."/>
            <person name="Buck G.A."/>
            <person name="Jefferson K."/>
        </authorList>
    </citation>
    <scope>NUCLEOTIDE SEQUENCE [LARGE SCALE GENOMIC DNA]</scope>
    <source>
        <strain evidence="2 3">CCUG 42621</strain>
    </source>
</reference>
<name>A0ABT7HHM9_9FUSO</name>
<dbReference type="InterPro" id="IPR036390">
    <property type="entry name" value="WH_DNA-bd_sf"/>
</dbReference>
<dbReference type="Gene3D" id="1.10.10.10">
    <property type="entry name" value="Winged helix-like DNA-binding domain superfamily/Winged helix DNA-binding domain"/>
    <property type="match status" value="1"/>
</dbReference>
<dbReference type="Pfam" id="PF00480">
    <property type="entry name" value="ROK"/>
    <property type="match status" value="1"/>
</dbReference>
<dbReference type="CDD" id="cd00090">
    <property type="entry name" value="HTH_ARSR"/>
    <property type="match status" value="1"/>
</dbReference>
<accession>A0ABT7HHM9</accession>
<dbReference type="InterPro" id="IPR011991">
    <property type="entry name" value="ArsR-like_HTH"/>
</dbReference>
<proteinExistence type="inferred from homology"/>
<dbReference type="Proteomes" id="UP001225134">
    <property type="component" value="Unassembled WGS sequence"/>
</dbReference>
<evidence type="ECO:0000313" key="2">
    <source>
        <dbReference type="EMBL" id="MDK9580008.1"/>
    </source>
</evidence>
<dbReference type="PANTHER" id="PTHR18964">
    <property type="entry name" value="ROK (REPRESSOR, ORF, KINASE) FAMILY"/>
    <property type="match status" value="1"/>
</dbReference>
<dbReference type="Pfam" id="PF13412">
    <property type="entry name" value="HTH_24"/>
    <property type="match status" value="1"/>
</dbReference>
<dbReference type="CDD" id="cd23763">
    <property type="entry name" value="ASKHA_ATPase_ROK"/>
    <property type="match status" value="1"/>
</dbReference>
<dbReference type="InterPro" id="IPR049874">
    <property type="entry name" value="ROK_cs"/>
</dbReference>
<dbReference type="SUPFAM" id="SSF46785">
    <property type="entry name" value="Winged helix' DNA-binding domain"/>
    <property type="match status" value="1"/>
</dbReference>
<comment type="similarity">
    <text evidence="1">Belongs to the ROK (NagC/XylR) family.</text>
</comment>
<dbReference type="PANTHER" id="PTHR18964:SF110">
    <property type="entry name" value="TRANSCRIPTIONAL REGULATOR, XYLR-RELATED"/>
    <property type="match status" value="1"/>
</dbReference>
<dbReference type="EMBL" id="JASSPP010000001">
    <property type="protein sequence ID" value="MDK9580008.1"/>
    <property type="molecule type" value="Genomic_DNA"/>
</dbReference>
<protein>
    <submittedName>
        <fullName evidence="2">ROK family transcriptional regulator</fullName>
    </submittedName>
</protein>
<evidence type="ECO:0000313" key="3">
    <source>
        <dbReference type="Proteomes" id="UP001225134"/>
    </source>
</evidence>
<keyword evidence="3" id="KW-1185">Reference proteome</keyword>
<gene>
    <name evidence="2" type="ORF">QQA45_00485</name>
</gene>
<dbReference type="Gene3D" id="3.30.420.40">
    <property type="match status" value="2"/>
</dbReference>
<dbReference type="InterPro" id="IPR036388">
    <property type="entry name" value="WH-like_DNA-bd_sf"/>
</dbReference>
<comment type="caution">
    <text evidence="2">The sequence shown here is derived from an EMBL/GenBank/DDBJ whole genome shotgun (WGS) entry which is preliminary data.</text>
</comment>
<dbReference type="RefSeq" id="WP_285152418.1">
    <property type="nucleotide sequence ID" value="NZ_JASSPP010000001.1"/>
</dbReference>
<dbReference type="SUPFAM" id="SSF53067">
    <property type="entry name" value="Actin-like ATPase domain"/>
    <property type="match status" value="1"/>
</dbReference>
<sequence length="302" mass="34703">MEKLRKSEFRLLNIIFKEKRISSCELQKKLKITGAAISRTLKKLEEVGYIKQVHEKKLNKKGRPRKIVKINEDFKKVIGVTLGLGFLSISVSNLEGKILENTRKKFFIKKNKSLIDLLLEEMSKIISKYSKNEIIGIGVAIHGIVDPFKKEIILSPFFKWKNLKLGDLLEEKFDIPVILENNVNAMLNAENLFGRSKNMENCLYVYMNNGVGGALKINNSIYRGSRLQAGEIGHYTIDKNSNCVCNCGKVGCLQFEFSAENIKLLIANEIEKKFMHKYNIDKYEMKQIYAVTKKYPLLKKNN</sequence>
<organism evidence="2 3">
    <name type="scientific">Sneathia sanguinegens</name>
    <dbReference type="NCBI Taxonomy" id="40543"/>
    <lineage>
        <taxon>Bacteria</taxon>
        <taxon>Fusobacteriati</taxon>
        <taxon>Fusobacteriota</taxon>
        <taxon>Fusobacteriia</taxon>
        <taxon>Fusobacteriales</taxon>
        <taxon>Leptotrichiaceae</taxon>
        <taxon>Sneathia</taxon>
    </lineage>
</organism>
<dbReference type="InterPro" id="IPR043129">
    <property type="entry name" value="ATPase_NBD"/>
</dbReference>
<dbReference type="PROSITE" id="PS01125">
    <property type="entry name" value="ROK"/>
    <property type="match status" value="1"/>
</dbReference>